<sequence>MHAGASTTLTQIRQKYWTAQGKSKVQRIISQSCNGRSRWKAKPFALPIMRTLPETRVQVGRPFQHTATDYFGPMKIKTNIRTSKRWVALFTCMTTRAVHLGLAENLSAESFLHCYRRFVSRRGKPETLLSDTATNFLLTSKTKTGSAKQSGTQWHFVTQISPWKGGVYERLVGLTKNALQKAIGRRLLTETNLITYLTEAEAVINQRPLTALQKDSLEVLRPADFLTPDSDSTLDPGEPNIDVYRPEALSTREARLEEWKQTRCSLSRFWQLWSSAYLHFLRERTQREHVGPRSLTRRPPQKGEVVILCDDNHPRPVWKLAIVEETHLRPVSVLFPLEISKPQPTTNKYPEDTALQAITSD</sequence>
<dbReference type="Gene3D" id="3.30.420.10">
    <property type="entry name" value="Ribonuclease H-like superfamily/Ribonuclease H"/>
    <property type="match status" value="1"/>
</dbReference>
<dbReference type="InterPro" id="IPR001584">
    <property type="entry name" value="Integrase_cat-core"/>
</dbReference>
<dbReference type="GO" id="GO:0003676">
    <property type="term" value="F:nucleic acid binding"/>
    <property type="evidence" value="ECO:0007669"/>
    <property type="project" value="InterPro"/>
</dbReference>
<evidence type="ECO:0000259" key="1">
    <source>
        <dbReference type="PROSITE" id="PS50994"/>
    </source>
</evidence>
<dbReference type="GO" id="GO:0015074">
    <property type="term" value="P:DNA integration"/>
    <property type="evidence" value="ECO:0007669"/>
    <property type="project" value="InterPro"/>
</dbReference>
<dbReference type="Pfam" id="PF18701">
    <property type="entry name" value="DUF5641"/>
    <property type="match status" value="1"/>
</dbReference>
<dbReference type="Proteomes" id="UP000050794">
    <property type="component" value="Unassembled WGS sequence"/>
</dbReference>
<dbReference type="SUPFAM" id="SSF53098">
    <property type="entry name" value="Ribonuclease H-like"/>
    <property type="match status" value="1"/>
</dbReference>
<organism evidence="2 3">
    <name type="scientific">Toxocara canis</name>
    <name type="common">Canine roundworm</name>
    <dbReference type="NCBI Taxonomy" id="6265"/>
    <lineage>
        <taxon>Eukaryota</taxon>
        <taxon>Metazoa</taxon>
        <taxon>Ecdysozoa</taxon>
        <taxon>Nematoda</taxon>
        <taxon>Chromadorea</taxon>
        <taxon>Rhabditida</taxon>
        <taxon>Spirurina</taxon>
        <taxon>Ascaridomorpha</taxon>
        <taxon>Ascaridoidea</taxon>
        <taxon>Toxocaridae</taxon>
        <taxon>Toxocara</taxon>
    </lineage>
</organism>
<dbReference type="InterPro" id="IPR036397">
    <property type="entry name" value="RNaseH_sf"/>
</dbReference>
<dbReference type="PROSITE" id="PS50994">
    <property type="entry name" value="INTEGRASE"/>
    <property type="match status" value="1"/>
</dbReference>
<name>A0A183TWK9_TOXCA</name>
<dbReference type="InterPro" id="IPR012337">
    <property type="entry name" value="RNaseH-like_sf"/>
</dbReference>
<keyword evidence="2" id="KW-1185">Reference proteome</keyword>
<reference evidence="3" key="1">
    <citation type="submission" date="2016-06" db="UniProtKB">
        <authorList>
            <consortium name="WormBaseParasite"/>
        </authorList>
    </citation>
    <scope>IDENTIFICATION</scope>
</reference>
<dbReference type="PANTHER" id="PTHR47331:SF1">
    <property type="entry name" value="GAG-LIKE PROTEIN"/>
    <property type="match status" value="1"/>
</dbReference>
<dbReference type="PANTHER" id="PTHR47331">
    <property type="entry name" value="PHD-TYPE DOMAIN-CONTAINING PROTEIN"/>
    <property type="match status" value="1"/>
</dbReference>
<protein>
    <submittedName>
        <fullName evidence="3">Integrase catalytic domain-containing protein</fullName>
    </submittedName>
</protein>
<accession>A0A183TWK9</accession>
<evidence type="ECO:0000313" key="3">
    <source>
        <dbReference type="WBParaSite" id="TCNE_0000062801-mRNA-1"/>
    </source>
</evidence>
<feature type="domain" description="Integrase catalytic" evidence="1">
    <location>
        <begin position="58"/>
        <end position="230"/>
    </location>
</feature>
<dbReference type="InterPro" id="IPR040676">
    <property type="entry name" value="DUF5641"/>
</dbReference>
<evidence type="ECO:0000313" key="2">
    <source>
        <dbReference type="Proteomes" id="UP000050794"/>
    </source>
</evidence>
<dbReference type="AlphaFoldDB" id="A0A183TWK9"/>
<dbReference type="WBParaSite" id="TCNE_0000062801-mRNA-1">
    <property type="protein sequence ID" value="TCNE_0000062801-mRNA-1"/>
    <property type="gene ID" value="TCNE_0000062801"/>
</dbReference>
<proteinExistence type="predicted"/>